<evidence type="ECO:0000313" key="2">
    <source>
        <dbReference type="Proteomes" id="UP000814140"/>
    </source>
</evidence>
<dbReference type="Proteomes" id="UP000814140">
    <property type="component" value="Unassembled WGS sequence"/>
</dbReference>
<proteinExistence type="predicted"/>
<protein>
    <submittedName>
        <fullName evidence="1">Uncharacterized protein</fullName>
    </submittedName>
</protein>
<sequence length="255" mass="27356">MGADQFPRGAGGSPVPPGGFGCQPPLEREPVAPQHNTTSSSVAGARSAAAALSASILTDGAKFHKDSYIYLAGLSLGERWDTCVELYFRFEKKHGYQDNGVRLGNGTRAPRPSAIAYWIKRGRPFQHINIDLPTIGRDFWAWIHGLVPASQVAPDGRLVRTAGGNWDELVRPGINGCLSIVALLAWWGSELAGMTEYPRSARDAYEGALEDIIWVLELIGAPAFSVRGTKRPAASPAVNPSIAPAVSGAKRSRRN</sequence>
<reference evidence="1" key="1">
    <citation type="submission" date="2021-03" db="EMBL/GenBank/DDBJ databases">
        <authorList>
            <consortium name="DOE Joint Genome Institute"/>
            <person name="Ahrendt S."/>
            <person name="Looney B.P."/>
            <person name="Miyauchi S."/>
            <person name="Morin E."/>
            <person name="Drula E."/>
            <person name="Courty P.E."/>
            <person name="Chicoki N."/>
            <person name="Fauchery L."/>
            <person name="Kohler A."/>
            <person name="Kuo A."/>
            <person name="Labutti K."/>
            <person name="Pangilinan J."/>
            <person name="Lipzen A."/>
            <person name="Riley R."/>
            <person name="Andreopoulos W."/>
            <person name="He G."/>
            <person name="Johnson J."/>
            <person name="Barry K.W."/>
            <person name="Grigoriev I.V."/>
            <person name="Nagy L."/>
            <person name="Hibbett D."/>
            <person name="Henrissat B."/>
            <person name="Matheny P.B."/>
            <person name="Labbe J."/>
            <person name="Martin F."/>
        </authorList>
    </citation>
    <scope>NUCLEOTIDE SEQUENCE</scope>
    <source>
        <strain evidence="1">HHB10654</strain>
    </source>
</reference>
<gene>
    <name evidence="1" type="ORF">BV25DRAFT_1843233</name>
</gene>
<name>A0ACB8SGI5_9AGAM</name>
<organism evidence="1 2">
    <name type="scientific">Artomyces pyxidatus</name>
    <dbReference type="NCBI Taxonomy" id="48021"/>
    <lineage>
        <taxon>Eukaryota</taxon>
        <taxon>Fungi</taxon>
        <taxon>Dikarya</taxon>
        <taxon>Basidiomycota</taxon>
        <taxon>Agaricomycotina</taxon>
        <taxon>Agaricomycetes</taxon>
        <taxon>Russulales</taxon>
        <taxon>Auriscalpiaceae</taxon>
        <taxon>Artomyces</taxon>
    </lineage>
</organism>
<evidence type="ECO:0000313" key="1">
    <source>
        <dbReference type="EMBL" id="KAI0055050.1"/>
    </source>
</evidence>
<reference evidence="1" key="2">
    <citation type="journal article" date="2022" name="New Phytol.">
        <title>Evolutionary transition to the ectomycorrhizal habit in the genomes of a hyperdiverse lineage of mushroom-forming fungi.</title>
        <authorList>
            <person name="Looney B."/>
            <person name="Miyauchi S."/>
            <person name="Morin E."/>
            <person name="Drula E."/>
            <person name="Courty P.E."/>
            <person name="Kohler A."/>
            <person name="Kuo A."/>
            <person name="LaButti K."/>
            <person name="Pangilinan J."/>
            <person name="Lipzen A."/>
            <person name="Riley R."/>
            <person name="Andreopoulos W."/>
            <person name="He G."/>
            <person name="Johnson J."/>
            <person name="Nolan M."/>
            <person name="Tritt A."/>
            <person name="Barry K.W."/>
            <person name="Grigoriev I.V."/>
            <person name="Nagy L.G."/>
            <person name="Hibbett D."/>
            <person name="Henrissat B."/>
            <person name="Matheny P.B."/>
            <person name="Labbe J."/>
            <person name="Martin F.M."/>
        </authorList>
    </citation>
    <scope>NUCLEOTIDE SEQUENCE</scope>
    <source>
        <strain evidence="1">HHB10654</strain>
    </source>
</reference>
<keyword evidence="2" id="KW-1185">Reference proteome</keyword>
<accession>A0ACB8SGI5</accession>
<dbReference type="EMBL" id="MU277316">
    <property type="protein sequence ID" value="KAI0055050.1"/>
    <property type="molecule type" value="Genomic_DNA"/>
</dbReference>
<comment type="caution">
    <text evidence="1">The sequence shown here is derived from an EMBL/GenBank/DDBJ whole genome shotgun (WGS) entry which is preliminary data.</text>
</comment>